<protein>
    <submittedName>
        <fullName evidence="2">Uncharacterized protein</fullName>
    </submittedName>
</protein>
<dbReference type="Proteomes" id="UP000603708">
    <property type="component" value="Unassembled WGS sequence"/>
</dbReference>
<accession>A0A919L4M2</accession>
<comment type="caution">
    <text evidence="2">The sequence shown here is derived from an EMBL/GenBank/DDBJ whole genome shotgun (WGS) entry which is preliminary data.</text>
</comment>
<sequence>MLLGPVVVLLLAGCGDGGASGPGAAAPPKGGDRHPPSHSATAGATPGRTPAPTHTPTPAHRRARDGRDLDACRDRTCEVEVRQGDTVRFSARFVTDTFTIERITDDRVDFSATDDQPAPLRGYVGGTGAVETGDIRVDFDRTQDGRIILEFSPR</sequence>
<evidence type="ECO:0000313" key="3">
    <source>
        <dbReference type="Proteomes" id="UP000603708"/>
    </source>
</evidence>
<reference evidence="2" key="2">
    <citation type="submission" date="2020-09" db="EMBL/GenBank/DDBJ databases">
        <authorList>
            <person name="Sun Q."/>
            <person name="Ohkuma M."/>
        </authorList>
    </citation>
    <scope>NUCLEOTIDE SEQUENCE</scope>
    <source>
        <strain evidence="2">JCM 5069</strain>
    </source>
</reference>
<feature type="compositionally biased region" description="Low complexity" evidence="1">
    <location>
        <begin position="40"/>
        <end position="58"/>
    </location>
</feature>
<evidence type="ECO:0000313" key="2">
    <source>
        <dbReference type="EMBL" id="GHH83818.1"/>
    </source>
</evidence>
<gene>
    <name evidence="2" type="ORF">GCM10018793_46830</name>
</gene>
<reference evidence="2" key="1">
    <citation type="journal article" date="2014" name="Int. J. Syst. Evol. Microbiol.">
        <title>Complete genome sequence of Corynebacterium casei LMG S-19264T (=DSM 44701T), isolated from a smear-ripened cheese.</title>
        <authorList>
            <consortium name="US DOE Joint Genome Institute (JGI-PGF)"/>
            <person name="Walter F."/>
            <person name="Albersmeier A."/>
            <person name="Kalinowski J."/>
            <person name="Ruckert C."/>
        </authorList>
    </citation>
    <scope>NUCLEOTIDE SEQUENCE</scope>
    <source>
        <strain evidence="2">JCM 5069</strain>
    </source>
</reference>
<proteinExistence type="predicted"/>
<organism evidence="2 3">
    <name type="scientific">Streptomyces sulfonofaciens</name>
    <dbReference type="NCBI Taxonomy" id="68272"/>
    <lineage>
        <taxon>Bacteria</taxon>
        <taxon>Bacillati</taxon>
        <taxon>Actinomycetota</taxon>
        <taxon>Actinomycetes</taxon>
        <taxon>Kitasatosporales</taxon>
        <taxon>Streptomycetaceae</taxon>
        <taxon>Streptomyces</taxon>
    </lineage>
</organism>
<feature type="region of interest" description="Disordered" evidence="1">
    <location>
        <begin position="17"/>
        <end position="69"/>
    </location>
</feature>
<name>A0A919L4M2_9ACTN</name>
<dbReference type="AlphaFoldDB" id="A0A919L4M2"/>
<dbReference type="EMBL" id="BNCD01000014">
    <property type="protein sequence ID" value="GHH83818.1"/>
    <property type="molecule type" value="Genomic_DNA"/>
</dbReference>
<keyword evidence="3" id="KW-1185">Reference proteome</keyword>
<evidence type="ECO:0000256" key="1">
    <source>
        <dbReference type="SAM" id="MobiDB-lite"/>
    </source>
</evidence>